<evidence type="ECO:0000256" key="1">
    <source>
        <dbReference type="SAM" id="MobiDB-lite"/>
    </source>
</evidence>
<dbReference type="InterPro" id="IPR000871">
    <property type="entry name" value="Beta-lactam_class-A"/>
</dbReference>
<feature type="region of interest" description="Disordered" evidence="1">
    <location>
        <begin position="52"/>
        <end position="79"/>
    </location>
</feature>
<dbReference type="Gene3D" id="3.40.710.10">
    <property type="entry name" value="DD-peptidase/beta-lactamase superfamily"/>
    <property type="match status" value="1"/>
</dbReference>
<name>A0ABT1PMZ7_9ACTN</name>
<dbReference type="PANTHER" id="PTHR35333">
    <property type="entry name" value="BETA-LACTAMASE"/>
    <property type="match status" value="1"/>
</dbReference>
<comment type="caution">
    <text evidence="2">The sequence shown here is derived from an EMBL/GenBank/DDBJ whole genome shotgun (WGS) entry which is preliminary data.</text>
</comment>
<evidence type="ECO:0000313" key="2">
    <source>
        <dbReference type="EMBL" id="MCQ4079053.1"/>
    </source>
</evidence>
<dbReference type="GO" id="GO:0016787">
    <property type="term" value="F:hydrolase activity"/>
    <property type="evidence" value="ECO:0007669"/>
    <property type="project" value="UniProtKB-KW"/>
</dbReference>
<proteinExistence type="predicted"/>
<dbReference type="EMBL" id="JANFNG010000001">
    <property type="protein sequence ID" value="MCQ4079053.1"/>
    <property type="molecule type" value="Genomic_DNA"/>
</dbReference>
<reference evidence="2" key="1">
    <citation type="submission" date="2022-06" db="EMBL/GenBank/DDBJ databases">
        <title>Draft genome sequence of Streptomyces sp. RB6PN25 isolated from peat swamp forest in Thailand.</title>
        <authorList>
            <person name="Duangmal K."/>
            <person name="Klaysubun C."/>
        </authorList>
    </citation>
    <scope>NUCLEOTIDE SEQUENCE</scope>
    <source>
        <strain evidence="2">RB6PN25</strain>
    </source>
</reference>
<dbReference type="Proteomes" id="UP001057702">
    <property type="component" value="Unassembled WGS sequence"/>
</dbReference>
<feature type="compositionally biased region" description="Low complexity" evidence="1">
    <location>
        <begin position="202"/>
        <end position="222"/>
    </location>
</feature>
<feature type="compositionally biased region" description="Low complexity" evidence="1">
    <location>
        <begin position="62"/>
        <end position="75"/>
    </location>
</feature>
<dbReference type="InterPro" id="IPR012338">
    <property type="entry name" value="Beta-lactam/transpept-like"/>
</dbReference>
<dbReference type="RefSeq" id="WP_255917909.1">
    <property type="nucleotide sequence ID" value="NZ_JANFNG010000001.1"/>
</dbReference>
<dbReference type="PANTHER" id="PTHR35333:SF3">
    <property type="entry name" value="BETA-LACTAMASE-TYPE TRANSPEPTIDASE FOLD CONTAINING PROTEIN"/>
    <property type="match status" value="1"/>
</dbReference>
<keyword evidence="3" id="KW-1185">Reference proteome</keyword>
<organism evidence="2 3">
    <name type="scientific">Streptomyces humicola</name>
    <dbReference type="NCBI Taxonomy" id="2953240"/>
    <lineage>
        <taxon>Bacteria</taxon>
        <taxon>Bacillati</taxon>
        <taxon>Actinomycetota</taxon>
        <taxon>Actinomycetes</taxon>
        <taxon>Kitasatosporales</taxon>
        <taxon>Streptomycetaceae</taxon>
        <taxon>Streptomyces</taxon>
    </lineage>
</organism>
<accession>A0ABT1PMZ7</accession>
<feature type="region of interest" description="Disordered" evidence="1">
    <location>
        <begin position="195"/>
        <end position="261"/>
    </location>
</feature>
<keyword evidence="2" id="KW-0378">Hydrolase</keyword>
<dbReference type="SUPFAM" id="SSF56601">
    <property type="entry name" value="beta-lactamase/transpeptidase-like"/>
    <property type="match status" value="1"/>
</dbReference>
<evidence type="ECO:0000313" key="3">
    <source>
        <dbReference type="Proteomes" id="UP001057702"/>
    </source>
</evidence>
<gene>
    <name evidence="2" type="ORF">NGB36_00045</name>
</gene>
<sequence length="275" mass="28238">MSGRLAKARTLILGGIAAIGMTLLVVNVAAPSASAATALRVGVGATPALQVGQQPRTSTPVAAATATNTSRAAATPKAGEKEASLSKVLGGLRTDGARMSVAVLDTATGAGGFYGSGSYDTASIVKVDILSTLLLQAQDARRALTDQEQDYATAMIEHSDNNAATALWDEIGAAPGLDAANKRLGLTNTQAGQNGYWGLTQSRRSSPSSSTGTPTGRVRTGSACPTAARGRSQAPAPETPRIPYTRSHRADEVFGKRGVGSAFKEGRVRRFARSR</sequence>
<protein>
    <submittedName>
        <fullName evidence="2">Class A beta-lactamase-related serine hydrolase</fullName>
    </submittedName>
</protein>